<dbReference type="GO" id="GO:0003887">
    <property type="term" value="F:DNA-directed DNA polymerase activity"/>
    <property type="evidence" value="ECO:0007669"/>
    <property type="project" value="InterPro"/>
</dbReference>
<evidence type="ECO:0000313" key="2">
    <source>
        <dbReference type="Proteomes" id="UP000501600"/>
    </source>
</evidence>
<name>A0A6H2DS00_9SPHN</name>
<dbReference type="GO" id="GO:0006260">
    <property type="term" value="P:DNA replication"/>
    <property type="evidence" value="ECO:0007669"/>
    <property type="project" value="InterPro"/>
</dbReference>
<dbReference type="PANTHER" id="PTHR38767">
    <property type="entry name" value="DNA POLYMERASE III SUBUNIT CHI"/>
    <property type="match status" value="1"/>
</dbReference>
<evidence type="ECO:0000313" key="1">
    <source>
        <dbReference type="EMBL" id="QJB70541.1"/>
    </source>
</evidence>
<dbReference type="Gene3D" id="3.40.50.10110">
    <property type="entry name" value="DNA polymerase III subunit chi"/>
    <property type="match status" value="1"/>
</dbReference>
<dbReference type="RefSeq" id="WP_168820967.1">
    <property type="nucleotide sequence ID" value="NZ_CP051217.1"/>
</dbReference>
<dbReference type="Proteomes" id="UP000501600">
    <property type="component" value="Chromosome"/>
</dbReference>
<dbReference type="AlphaFoldDB" id="A0A6H2DS00"/>
<dbReference type="KEGG" id="phao:HF685_15820"/>
<gene>
    <name evidence="1" type="ORF">HF685_15820</name>
</gene>
<dbReference type="GO" id="GO:0003677">
    <property type="term" value="F:DNA binding"/>
    <property type="evidence" value="ECO:0007669"/>
    <property type="project" value="InterPro"/>
</dbReference>
<sequence>MQVDFYHLTRDPADRLLPMIAQKTLDGDSRLLVVSADFDQIEKISAALWQSKPESFLAHGLAGSEEESAQPILISDDCAAANGATYIALADGIWRDEALAFERVFYLFTPDHIDNARTAWRNLTTNDDATPRYWKQDGGRWVEGP</sequence>
<dbReference type="Pfam" id="PF04364">
    <property type="entry name" value="DNA_pol3_chi"/>
    <property type="match status" value="1"/>
</dbReference>
<protein>
    <submittedName>
        <fullName evidence="1">DNA polymerase III subunit chi</fullName>
    </submittedName>
</protein>
<organism evidence="1 2">
    <name type="scientific">Parasphingorhabdus halotolerans</name>
    <dbReference type="NCBI Taxonomy" id="2725558"/>
    <lineage>
        <taxon>Bacteria</taxon>
        <taxon>Pseudomonadati</taxon>
        <taxon>Pseudomonadota</taxon>
        <taxon>Alphaproteobacteria</taxon>
        <taxon>Sphingomonadales</taxon>
        <taxon>Sphingomonadaceae</taxon>
        <taxon>Parasphingorhabdus</taxon>
    </lineage>
</organism>
<proteinExistence type="predicted"/>
<dbReference type="InterPro" id="IPR007459">
    <property type="entry name" value="DNA_pol3_chi"/>
</dbReference>
<reference evidence="1 2" key="1">
    <citation type="submission" date="2020-04" db="EMBL/GenBank/DDBJ databases">
        <title>Genome sequence for Sphingorhabdus sp. strain M1.</title>
        <authorList>
            <person name="Park S.-J."/>
        </authorList>
    </citation>
    <scope>NUCLEOTIDE SEQUENCE [LARGE SCALE GENOMIC DNA]</scope>
    <source>
        <strain evidence="1 2">JK6</strain>
    </source>
</reference>
<dbReference type="GO" id="GO:0032298">
    <property type="term" value="P:positive regulation of DNA-templated DNA replication initiation"/>
    <property type="evidence" value="ECO:0007669"/>
    <property type="project" value="TreeGrafter"/>
</dbReference>
<dbReference type="InterPro" id="IPR036768">
    <property type="entry name" value="PolIII_chi_sf"/>
</dbReference>
<accession>A0A6H2DS00</accession>
<dbReference type="PANTHER" id="PTHR38767:SF1">
    <property type="entry name" value="DNA POLYMERASE III SUBUNIT CHI"/>
    <property type="match status" value="1"/>
</dbReference>
<keyword evidence="2" id="KW-1185">Reference proteome</keyword>
<dbReference type="EMBL" id="CP051217">
    <property type="protein sequence ID" value="QJB70541.1"/>
    <property type="molecule type" value="Genomic_DNA"/>
</dbReference>
<dbReference type="SUPFAM" id="SSF102400">
    <property type="entry name" value="DNA polymerase III chi subunit"/>
    <property type="match status" value="1"/>
</dbReference>